<dbReference type="AlphaFoldDB" id="A0A8H3X225"/>
<name>A0A8H3X225_GIGMA</name>
<dbReference type="CDD" id="cd05379">
    <property type="entry name" value="CAP_bacterial"/>
    <property type="match status" value="1"/>
</dbReference>
<dbReference type="Gene3D" id="3.40.33.10">
    <property type="entry name" value="CAP"/>
    <property type="match status" value="1"/>
</dbReference>
<organism evidence="1 2">
    <name type="scientific">Gigaspora margarita</name>
    <dbReference type="NCBI Taxonomy" id="4874"/>
    <lineage>
        <taxon>Eukaryota</taxon>
        <taxon>Fungi</taxon>
        <taxon>Fungi incertae sedis</taxon>
        <taxon>Mucoromycota</taxon>
        <taxon>Glomeromycotina</taxon>
        <taxon>Glomeromycetes</taxon>
        <taxon>Diversisporales</taxon>
        <taxon>Gigasporaceae</taxon>
        <taxon>Gigaspora</taxon>
    </lineage>
</organism>
<reference evidence="1 2" key="1">
    <citation type="journal article" date="2019" name="Environ. Microbiol.">
        <title>At the nexus of three kingdoms: the genome of the mycorrhizal fungus Gigaspora margarita provides insights into plant, endobacterial and fungal interactions.</title>
        <authorList>
            <person name="Venice F."/>
            <person name="Ghignone S."/>
            <person name="Salvioli di Fossalunga A."/>
            <person name="Amselem J."/>
            <person name="Novero M."/>
            <person name="Xianan X."/>
            <person name="Sedzielewska Toro K."/>
            <person name="Morin E."/>
            <person name="Lipzen A."/>
            <person name="Grigoriev I.V."/>
            <person name="Henrissat B."/>
            <person name="Martin F.M."/>
            <person name="Bonfante P."/>
        </authorList>
    </citation>
    <scope>NUCLEOTIDE SEQUENCE [LARGE SCALE GENOMIC DNA]</scope>
    <source>
        <strain evidence="1 2">BEG34</strain>
    </source>
</reference>
<proteinExistence type="predicted"/>
<comment type="caution">
    <text evidence="1">The sequence shown here is derived from an EMBL/GenBank/DDBJ whole genome shotgun (WGS) entry which is preliminary data.</text>
</comment>
<evidence type="ECO:0000313" key="1">
    <source>
        <dbReference type="EMBL" id="KAF0399806.1"/>
    </source>
</evidence>
<dbReference type="OrthoDB" id="568194at2759"/>
<accession>A0A8H3X225</accession>
<dbReference type="InterPro" id="IPR035940">
    <property type="entry name" value="CAP_sf"/>
</dbReference>
<sequence>MNKNLMLQLINHEHQKVGVKELKYDSIKAYGYSYSSCAQNVGVGYNNKAMAVEGWMRSQGHQANMLNPRYAHLLLDYPEAFGLRFFRSEF</sequence>
<dbReference type="SUPFAM" id="SSF55797">
    <property type="entry name" value="PR-1-like"/>
    <property type="match status" value="1"/>
</dbReference>
<gene>
    <name evidence="1" type="ORF">F8M41_009666</name>
</gene>
<evidence type="ECO:0000313" key="2">
    <source>
        <dbReference type="Proteomes" id="UP000439903"/>
    </source>
</evidence>
<keyword evidence="2" id="KW-1185">Reference proteome</keyword>
<dbReference type="Proteomes" id="UP000439903">
    <property type="component" value="Unassembled WGS sequence"/>
</dbReference>
<protein>
    <submittedName>
        <fullName evidence="1">CAP domain-containing protein</fullName>
    </submittedName>
</protein>
<dbReference type="EMBL" id="WTPW01002056">
    <property type="protein sequence ID" value="KAF0399806.1"/>
    <property type="molecule type" value="Genomic_DNA"/>
</dbReference>